<proteinExistence type="predicted"/>
<evidence type="ECO:0000313" key="1">
    <source>
        <dbReference type="EMBL" id="OJA10931.1"/>
    </source>
</evidence>
<organism evidence="1 2">
    <name type="scientific">Rhizopogon vesiculosus</name>
    <dbReference type="NCBI Taxonomy" id="180088"/>
    <lineage>
        <taxon>Eukaryota</taxon>
        <taxon>Fungi</taxon>
        <taxon>Dikarya</taxon>
        <taxon>Basidiomycota</taxon>
        <taxon>Agaricomycotina</taxon>
        <taxon>Agaricomycetes</taxon>
        <taxon>Agaricomycetidae</taxon>
        <taxon>Boletales</taxon>
        <taxon>Suillineae</taxon>
        <taxon>Rhizopogonaceae</taxon>
        <taxon>Rhizopogon</taxon>
    </lineage>
</organism>
<reference evidence="1 2" key="1">
    <citation type="submission" date="2016-03" db="EMBL/GenBank/DDBJ databases">
        <title>Comparative genomics of the ectomycorrhizal sister species Rhizopogon vinicolor and Rhizopogon vesiculosus (Basidiomycota: Boletales) reveals a divergence of the mating type B locus.</title>
        <authorList>
            <person name="Mujic A.B."/>
            <person name="Kuo A."/>
            <person name="Tritt A."/>
            <person name="Lipzen A."/>
            <person name="Chen C."/>
            <person name="Johnson J."/>
            <person name="Sharma A."/>
            <person name="Barry K."/>
            <person name="Grigoriev I.V."/>
            <person name="Spatafora J.W."/>
        </authorList>
    </citation>
    <scope>NUCLEOTIDE SEQUENCE [LARGE SCALE GENOMIC DNA]</scope>
    <source>
        <strain evidence="1 2">AM-OR11-056</strain>
    </source>
</reference>
<dbReference type="Proteomes" id="UP000183567">
    <property type="component" value="Unassembled WGS sequence"/>
</dbReference>
<name>A0A1J8PT51_9AGAM</name>
<accession>A0A1J8PT51</accession>
<keyword evidence="2" id="KW-1185">Reference proteome</keyword>
<gene>
    <name evidence="1" type="ORF">AZE42_03060</name>
</gene>
<dbReference type="EMBL" id="LVVM01005320">
    <property type="protein sequence ID" value="OJA10931.1"/>
    <property type="molecule type" value="Genomic_DNA"/>
</dbReference>
<evidence type="ECO:0000313" key="2">
    <source>
        <dbReference type="Proteomes" id="UP000183567"/>
    </source>
</evidence>
<comment type="caution">
    <text evidence="1">The sequence shown here is derived from an EMBL/GenBank/DDBJ whole genome shotgun (WGS) entry which is preliminary data.</text>
</comment>
<sequence>MLPGIWELNNRGRKGGVWDKMVNIPK</sequence>
<dbReference type="AlphaFoldDB" id="A0A1J8PT51"/>
<protein>
    <submittedName>
        <fullName evidence="1">Uncharacterized protein</fullName>
    </submittedName>
</protein>